<dbReference type="Proteomes" id="UP000280307">
    <property type="component" value="Unassembled WGS sequence"/>
</dbReference>
<gene>
    <name evidence="3" type="ORF">EI684_17285</name>
</gene>
<reference evidence="3 4" key="1">
    <citation type="submission" date="2018-12" db="EMBL/GenBank/DDBJ databases">
        <title>Genome Sequence of Candidatus Viridilinea halotolerans isolated from saline sulfide-rich spring.</title>
        <authorList>
            <person name="Grouzdev D.S."/>
            <person name="Burganskaya E.I."/>
            <person name="Krutkina M.S."/>
            <person name="Sukhacheva M.V."/>
            <person name="Gorlenko V.M."/>
        </authorList>
    </citation>
    <scope>NUCLEOTIDE SEQUENCE [LARGE SCALE GENOMIC DNA]</scope>
    <source>
        <strain evidence="3">Chok-6</strain>
    </source>
</reference>
<sequence length="359" mass="38510">MCGNQVPAHAPTLRRGMRGNQVPAHPSPESGVKGMAMRVLITGGTGFIGRHLAASLLRQEVVVRLMGRSFAPVADLLAAGALPVPGDLRDAAAVDRACAGVDLVCHVGAFSAPWGRRADFLAINLAGTAHVVAACRRHAVQRLVMISSPVVIFANEDMHEADESWPYPQRFCSPYALSKKLAEDLVRNATDLPSVILRPKAVFGPGDQAMLPRLIAAARSGRLPCIGDGMNRVDLTYITNVVQAIELAMVATPAVGRTYTITNGEHVLLWEVLRDVFRRVGIRKPLRRRPLKMMLALAGLLELHASLSGREPVLTRYSVNILARTQTYTIAAAQRDLGYRPCVDVAAGIEATLAAMGAG</sequence>
<evidence type="ECO:0000313" key="3">
    <source>
        <dbReference type="EMBL" id="RRR68692.1"/>
    </source>
</evidence>
<dbReference type="GO" id="GO:0016616">
    <property type="term" value="F:oxidoreductase activity, acting on the CH-OH group of donors, NAD or NADP as acceptor"/>
    <property type="evidence" value="ECO:0007669"/>
    <property type="project" value="InterPro"/>
</dbReference>
<organism evidence="3 4">
    <name type="scientific">Candidatus Viridilinea halotolerans</name>
    <dbReference type="NCBI Taxonomy" id="2491704"/>
    <lineage>
        <taxon>Bacteria</taxon>
        <taxon>Bacillati</taxon>
        <taxon>Chloroflexota</taxon>
        <taxon>Chloroflexia</taxon>
        <taxon>Chloroflexales</taxon>
        <taxon>Chloroflexineae</taxon>
        <taxon>Oscillochloridaceae</taxon>
        <taxon>Candidatus Viridilinea</taxon>
    </lineage>
</organism>
<accession>A0A426TU94</accession>
<dbReference type="PANTHER" id="PTHR48079">
    <property type="entry name" value="PROTEIN YEEZ"/>
    <property type="match status" value="1"/>
</dbReference>
<dbReference type="AlphaFoldDB" id="A0A426TU94"/>
<dbReference type="InterPro" id="IPR002225">
    <property type="entry name" value="3Beta_OHSteriod_DH/Estase"/>
</dbReference>
<dbReference type="GO" id="GO:0004029">
    <property type="term" value="F:aldehyde dehydrogenase (NAD+) activity"/>
    <property type="evidence" value="ECO:0007669"/>
    <property type="project" value="TreeGrafter"/>
</dbReference>
<comment type="caution">
    <text evidence="3">The sequence shown here is derived from an EMBL/GenBank/DDBJ whole genome shotgun (WGS) entry which is preliminary data.</text>
</comment>
<dbReference type="Gene3D" id="3.40.50.720">
    <property type="entry name" value="NAD(P)-binding Rossmann-like Domain"/>
    <property type="match status" value="1"/>
</dbReference>
<feature type="region of interest" description="Disordered" evidence="1">
    <location>
        <begin position="1"/>
        <end position="31"/>
    </location>
</feature>
<dbReference type="GO" id="GO:0006694">
    <property type="term" value="P:steroid biosynthetic process"/>
    <property type="evidence" value="ECO:0007669"/>
    <property type="project" value="InterPro"/>
</dbReference>
<dbReference type="PANTHER" id="PTHR48079:SF6">
    <property type="entry name" value="NAD(P)-BINDING DOMAIN-CONTAINING PROTEIN-RELATED"/>
    <property type="match status" value="1"/>
</dbReference>
<dbReference type="GO" id="GO:0005737">
    <property type="term" value="C:cytoplasm"/>
    <property type="evidence" value="ECO:0007669"/>
    <property type="project" value="TreeGrafter"/>
</dbReference>
<name>A0A426TU94_9CHLR</name>
<protein>
    <submittedName>
        <fullName evidence="3">NAD-dependent epimerase/dehydratase family protein</fullName>
    </submittedName>
</protein>
<evidence type="ECO:0000313" key="4">
    <source>
        <dbReference type="Proteomes" id="UP000280307"/>
    </source>
</evidence>
<evidence type="ECO:0000256" key="1">
    <source>
        <dbReference type="SAM" id="MobiDB-lite"/>
    </source>
</evidence>
<evidence type="ECO:0000259" key="2">
    <source>
        <dbReference type="Pfam" id="PF01073"/>
    </source>
</evidence>
<dbReference type="InterPro" id="IPR051783">
    <property type="entry name" value="NAD(P)-dependent_oxidoreduct"/>
</dbReference>
<dbReference type="Pfam" id="PF01073">
    <property type="entry name" value="3Beta_HSD"/>
    <property type="match status" value="1"/>
</dbReference>
<feature type="domain" description="3-beta hydroxysteroid dehydrogenase/isomerase" evidence="2">
    <location>
        <begin position="40"/>
        <end position="285"/>
    </location>
</feature>
<dbReference type="InterPro" id="IPR036291">
    <property type="entry name" value="NAD(P)-bd_dom_sf"/>
</dbReference>
<proteinExistence type="predicted"/>
<dbReference type="SUPFAM" id="SSF51735">
    <property type="entry name" value="NAD(P)-binding Rossmann-fold domains"/>
    <property type="match status" value="1"/>
</dbReference>
<dbReference type="EMBL" id="RSAS01000700">
    <property type="protein sequence ID" value="RRR68692.1"/>
    <property type="molecule type" value="Genomic_DNA"/>
</dbReference>